<dbReference type="EMBL" id="PVSR01000032">
    <property type="protein sequence ID" value="PRW62442.1"/>
    <property type="molecule type" value="Genomic_DNA"/>
</dbReference>
<dbReference type="RefSeq" id="WP_106114666.1">
    <property type="nucleotide sequence ID" value="NZ_PVSR01000032.1"/>
</dbReference>
<evidence type="ECO:0000256" key="1">
    <source>
        <dbReference type="ARBA" id="ARBA00010652"/>
    </source>
</evidence>
<dbReference type="Proteomes" id="UP000239352">
    <property type="component" value="Unassembled WGS sequence"/>
</dbReference>
<feature type="compositionally biased region" description="Gly residues" evidence="2">
    <location>
        <begin position="234"/>
        <end position="245"/>
    </location>
</feature>
<dbReference type="InterPro" id="IPR038332">
    <property type="entry name" value="PPE_sf"/>
</dbReference>
<dbReference type="InParanoid" id="A0A2T0GTL5"/>
<feature type="compositionally biased region" description="Low complexity" evidence="2">
    <location>
        <begin position="208"/>
        <end position="233"/>
    </location>
</feature>
<gene>
    <name evidence="4" type="ORF">CEP50_15505</name>
</gene>
<dbReference type="Pfam" id="PF00823">
    <property type="entry name" value="PPE"/>
    <property type="match status" value="1"/>
</dbReference>
<comment type="caution">
    <text evidence="4">The sequence shown here is derived from an EMBL/GenBank/DDBJ whole genome shotgun (WGS) entry which is preliminary data.</text>
</comment>
<dbReference type="SUPFAM" id="SSF140459">
    <property type="entry name" value="PE/PPE dimer-like"/>
    <property type="match status" value="1"/>
</dbReference>
<evidence type="ECO:0000313" key="4">
    <source>
        <dbReference type="EMBL" id="PRW62442.1"/>
    </source>
</evidence>
<sequence>MTDHRWQGYTHAELFELLHQGPGPSASGTCARRWSELGRALEEIDDDLLAALRGSGAEWQGEAAESARRALTPLENWAQRARQAAEWMRFCSEQQADFVARARAEMPAPVEITTERPNPVTSTLVHLFGGQTDYEQQEREQEAAEQRAFDVMRKYQDSSEANTTALASFEQPPGVVVDVPRTTSGSAPTGEITLSWGHSGRGGASAVPGASTSGTGTRSPGGARTTVPGRPAGAVGGPHGHGTGNAGRNTGAKTSSRDVEDEREESFVEVTDAPGGSGPFDEPRAPVRPVIGGDLG</sequence>
<evidence type="ECO:0000313" key="5">
    <source>
        <dbReference type="Proteomes" id="UP000239352"/>
    </source>
</evidence>
<feature type="domain" description="PPE" evidence="3">
    <location>
        <begin position="17"/>
        <end position="166"/>
    </location>
</feature>
<dbReference type="Gene3D" id="1.20.1260.20">
    <property type="entry name" value="PPE superfamily"/>
    <property type="match status" value="1"/>
</dbReference>
<evidence type="ECO:0000259" key="3">
    <source>
        <dbReference type="Pfam" id="PF00823"/>
    </source>
</evidence>
<organism evidence="4 5">
    <name type="scientific">Actinopolyspora mortivallis</name>
    <dbReference type="NCBI Taxonomy" id="33906"/>
    <lineage>
        <taxon>Bacteria</taxon>
        <taxon>Bacillati</taxon>
        <taxon>Actinomycetota</taxon>
        <taxon>Actinomycetes</taxon>
        <taxon>Actinopolysporales</taxon>
        <taxon>Actinopolysporaceae</taxon>
        <taxon>Actinopolyspora</taxon>
    </lineage>
</organism>
<reference evidence="4 5" key="1">
    <citation type="submission" date="2018-03" db="EMBL/GenBank/DDBJ databases">
        <title>Actinopolyspora mortivallis from Sahara, screening for active biomolecules.</title>
        <authorList>
            <person name="Selama O."/>
            <person name="Wellington E.M.H."/>
            <person name="Hacene H."/>
        </authorList>
    </citation>
    <scope>NUCLEOTIDE SEQUENCE [LARGE SCALE GENOMIC DNA]</scope>
    <source>
        <strain evidence="4 5">M5A</strain>
    </source>
</reference>
<protein>
    <recommendedName>
        <fullName evidence="3">PPE domain-containing protein</fullName>
    </recommendedName>
</protein>
<dbReference type="STRING" id="1050202.GCA_000384035_02906"/>
<feature type="region of interest" description="Disordered" evidence="2">
    <location>
        <begin position="182"/>
        <end position="296"/>
    </location>
</feature>
<comment type="similarity">
    <text evidence="1">Belongs to the mycobacterial PPE family.</text>
</comment>
<dbReference type="InterPro" id="IPR000030">
    <property type="entry name" value="PPE_dom"/>
</dbReference>
<dbReference type="AlphaFoldDB" id="A0A2T0GTL5"/>
<accession>A0A2T0GTL5</accession>
<keyword evidence="5" id="KW-1185">Reference proteome</keyword>
<name>A0A2T0GTL5_ACTMO</name>
<proteinExistence type="inferred from homology"/>
<evidence type="ECO:0000256" key="2">
    <source>
        <dbReference type="SAM" id="MobiDB-lite"/>
    </source>
</evidence>